<keyword evidence="3" id="KW-1185">Reference proteome</keyword>
<evidence type="ECO:0000313" key="3">
    <source>
        <dbReference type="Proteomes" id="UP000583929"/>
    </source>
</evidence>
<organism evidence="2 3">
    <name type="scientific">Cannabis sativa</name>
    <name type="common">Hemp</name>
    <name type="synonym">Marijuana</name>
    <dbReference type="NCBI Taxonomy" id="3483"/>
    <lineage>
        <taxon>Eukaryota</taxon>
        <taxon>Viridiplantae</taxon>
        <taxon>Streptophyta</taxon>
        <taxon>Embryophyta</taxon>
        <taxon>Tracheophyta</taxon>
        <taxon>Spermatophyta</taxon>
        <taxon>Magnoliopsida</taxon>
        <taxon>eudicotyledons</taxon>
        <taxon>Gunneridae</taxon>
        <taxon>Pentapetalae</taxon>
        <taxon>rosids</taxon>
        <taxon>fabids</taxon>
        <taxon>Rosales</taxon>
        <taxon>Cannabaceae</taxon>
        <taxon>Cannabis</taxon>
    </lineage>
</organism>
<protein>
    <recommendedName>
        <fullName evidence="1">Reverse transcriptase zinc-binding domain-containing protein</fullName>
    </recommendedName>
</protein>
<evidence type="ECO:0000313" key="2">
    <source>
        <dbReference type="EMBL" id="KAF4399462.1"/>
    </source>
</evidence>
<comment type="caution">
    <text evidence="2">The sequence shown here is derived from an EMBL/GenBank/DDBJ whole genome shotgun (WGS) entry which is preliminary data.</text>
</comment>
<accession>A0A7J6HW29</accession>
<feature type="domain" description="Reverse transcriptase zinc-binding" evidence="1">
    <location>
        <begin position="34"/>
        <end position="77"/>
    </location>
</feature>
<evidence type="ECO:0000259" key="1">
    <source>
        <dbReference type="Pfam" id="PF13966"/>
    </source>
</evidence>
<dbReference type="Pfam" id="PF13966">
    <property type="entry name" value="zf-RVT"/>
    <property type="match status" value="1"/>
</dbReference>
<dbReference type="InterPro" id="IPR026960">
    <property type="entry name" value="RVT-Znf"/>
</dbReference>
<proteinExistence type="predicted"/>
<sequence>MGKLAYALLRQDVERAQLPSPLQLCGTKFGTLYKVPPKTKNIVWRAAANYLHTNHNLRIKKVELNVLCPICKKEVETKLCIAWFTALLQRAIGSGWV</sequence>
<gene>
    <name evidence="2" type="ORF">G4B88_022545</name>
</gene>
<reference evidence="2 3" key="1">
    <citation type="journal article" date="2020" name="bioRxiv">
        <title>Sequence and annotation of 42 cannabis genomes reveals extensive copy number variation in cannabinoid synthesis and pathogen resistance genes.</title>
        <authorList>
            <person name="Mckernan K.J."/>
            <person name="Helbert Y."/>
            <person name="Kane L.T."/>
            <person name="Ebling H."/>
            <person name="Zhang L."/>
            <person name="Liu B."/>
            <person name="Eaton Z."/>
            <person name="Mclaughlin S."/>
            <person name="Kingan S."/>
            <person name="Baybayan P."/>
            <person name="Concepcion G."/>
            <person name="Jordan M."/>
            <person name="Riva A."/>
            <person name="Barbazuk W."/>
            <person name="Harkins T."/>
        </authorList>
    </citation>
    <scope>NUCLEOTIDE SEQUENCE [LARGE SCALE GENOMIC DNA]</scope>
    <source>
        <strain evidence="3">cv. Jamaican Lion 4</strain>
        <tissue evidence="2">Leaf</tissue>
    </source>
</reference>
<name>A0A7J6HW29_CANSA</name>
<dbReference type="EMBL" id="JAATIQ010000021">
    <property type="protein sequence ID" value="KAF4399462.1"/>
    <property type="molecule type" value="Genomic_DNA"/>
</dbReference>
<dbReference type="Proteomes" id="UP000583929">
    <property type="component" value="Unassembled WGS sequence"/>
</dbReference>
<dbReference type="AlphaFoldDB" id="A0A7J6HW29"/>